<keyword evidence="7" id="KW-0472">Membrane</keyword>
<sequence>MDKDTNVKQISWSGEYKKMRRQWALRNNRTELIMLAVLLVGCVVMSMVSSTFLSVGNILNICSQQSTTALMAIGMTLVIITGGIDLSVGTLLGFSGMLAAMRLQATGNILQAILTAYGIALFIGIINGFLIGYMKLPAFIVTLGTQQICQSMNYVVTDGSSASKFPEVFGFIGKGKLIGIIPFYLVMIIALYVIFMAVLTKMRYGRFLYATGSNEVAARISGIKTKKVIMVTYIISALTAATAGLVMISRLMACDPTYGKSAEMDVIAAVVIGGTFMSGGKGTLWGTAIGVFIVGVLRNSLNLLGVNTFWQGTAIGVVIILAVLAEQLSHKKKDN</sequence>
<dbReference type="Pfam" id="PF02653">
    <property type="entry name" value="BPD_transp_2"/>
    <property type="match status" value="1"/>
</dbReference>
<dbReference type="GO" id="GO:0022857">
    <property type="term" value="F:transmembrane transporter activity"/>
    <property type="evidence" value="ECO:0007669"/>
    <property type="project" value="InterPro"/>
</dbReference>
<keyword evidence="2" id="KW-0813">Transport</keyword>
<dbReference type="EMBL" id="CACRTF010000017">
    <property type="protein sequence ID" value="VYT44598.1"/>
    <property type="molecule type" value="Genomic_DNA"/>
</dbReference>
<dbReference type="PANTHER" id="PTHR32196:SF21">
    <property type="entry name" value="ABC TRANSPORTER PERMEASE PROTEIN YPHD-RELATED"/>
    <property type="match status" value="1"/>
</dbReference>
<dbReference type="AlphaFoldDB" id="A0A6N2WQT9"/>
<evidence type="ECO:0000256" key="5">
    <source>
        <dbReference type="ARBA" id="ARBA00022692"/>
    </source>
</evidence>
<organism evidence="8">
    <name type="scientific">Enterocloster bolteae</name>
    <dbReference type="NCBI Taxonomy" id="208479"/>
    <lineage>
        <taxon>Bacteria</taxon>
        <taxon>Bacillati</taxon>
        <taxon>Bacillota</taxon>
        <taxon>Clostridia</taxon>
        <taxon>Lachnospirales</taxon>
        <taxon>Lachnospiraceae</taxon>
        <taxon>Enterocloster</taxon>
    </lineage>
</organism>
<evidence type="ECO:0000313" key="8">
    <source>
        <dbReference type="EMBL" id="VYT44598.1"/>
    </source>
</evidence>
<reference evidence="8" key="1">
    <citation type="submission" date="2019-11" db="EMBL/GenBank/DDBJ databases">
        <authorList>
            <person name="Feng L."/>
        </authorList>
    </citation>
    <scope>NUCLEOTIDE SEQUENCE</scope>
    <source>
        <strain evidence="8">CbolteaeLFYP116</strain>
    </source>
</reference>
<dbReference type="GO" id="GO:0005886">
    <property type="term" value="C:plasma membrane"/>
    <property type="evidence" value="ECO:0007669"/>
    <property type="project" value="UniProtKB-SubCell"/>
</dbReference>
<accession>A0A6N2WQT9</accession>
<evidence type="ECO:0000256" key="4">
    <source>
        <dbReference type="ARBA" id="ARBA00022519"/>
    </source>
</evidence>
<evidence type="ECO:0000256" key="1">
    <source>
        <dbReference type="ARBA" id="ARBA00004651"/>
    </source>
</evidence>
<evidence type="ECO:0000256" key="3">
    <source>
        <dbReference type="ARBA" id="ARBA00022475"/>
    </source>
</evidence>
<evidence type="ECO:0000256" key="2">
    <source>
        <dbReference type="ARBA" id="ARBA00022448"/>
    </source>
</evidence>
<dbReference type="RefSeq" id="WP_002576126.1">
    <property type="nucleotide sequence ID" value="NZ_BAABZS010000001.1"/>
</dbReference>
<dbReference type="PANTHER" id="PTHR32196">
    <property type="entry name" value="ABC TRANSPORTER PERMEASE PROTEIN YPHD-RELATED-RELATED"/>
    <property type="match status" value="1"/>
</dbReference>
<name>A0A6N2WQT9_9FIRM</name>
<evidence type="ECO:0000256" key="6">
    <source>
        <dbReference type="ARBA" id="ARBA00022989"/>
    </source>
</evidence>
<dbReference type="InterPro" id="IPR001851">
    <property type="entry name" value="ABC_transp_permease"/>
</dbReference>
<comment type="subcellular location">
    <subcellularLocation>
        <location evidence="1">Cell membrane</location>
        <topology evidence="1">Multi-pass membrane protein</topology>
    </subcellularLocation>
</comment>
<keyword evidence="3" id="KW-1003">Cell membrane</keyword>
<keyword evidence="6" id="KW-1133">Transmembrane helix</keyword>
<protein>
    <submittedName>
        <fullName evidence="8">Ribose transport system permease protein RbsC</fullName>
    </submittedName>
</protein>
<proteinExistence type="predicted"/>
<gene>
    <name evidence="8" type="primary">rbsC_23</name>
    <name evidence="8" type="ORF">CBLFYP116_03890</name>
</gene>
<dbReference type="GeneID" id="23114115"/>
<dbReference type="CDD" id="cd06579">
    <property type="entry name" value="TM_PBP1_transp_AraH_like"/>
    <property type="match status" value="1"/>
</dbReference>
<evidence type="ECO:0000256" key="7">
    <source>
        <dbReference type="ARBA" id="ARBA00023136"/>
    </source>
</evidence>
<keyword evidence="4" id="KW-0997">Cell inner membrane</keyword>
<keyword evidence="5" id="KW-0812">Transmembrane</keyword>